<evidence type="ECO:0000256" key="4">
    <source>
        <dbReference type="ARBA" id="ARBA00022692"/>
    </source>
</evidence>
<keyword evidence="6 9" id="KW-1133">Transmembrane helix</keyword>
<comment type="subcellular location">
    <subcellularLocation>
        <location evidence="1">Cell membrane</location>
        <topology evidence="1">Multi-pass membrane protein</topology>
    </subcellularLocation>
</comment>
<evidence type="ECO:0000256" key="3">
    <source>
        <dbReference type="ARBA" id="ARBA00022475"/>
    </source>
</evidence>
<dbReference type="EMBL" id="CP136892">
    <property type="protein sequence ID" value="WOL00995.1"/>
    <property type="molecule type" value="Genomic_DNA"/>
</dbReference>
<evidence type="ECO:0000313" key="11">
    <source>
        <dbReference type="Proteomes" id="UP001327560"/>
    </source>
</evidence>
<reference evidence="10 11" key="1">
    <citation type="submission" date="2023-10" db="EMBL/GenBank/DDBJ databases">
        <title>Chromosome-scale genome assembly provides insights into flower coloration mechanisms of Canna indica.</title>
        <authorList>
            <person name="Li C."/>
        </authorList>
    </citation>
    <scope>NUCLEOTIDE SEQUENCE [LARGE SCALE GENOMIC DNA]</scope>
    <source>
        <tissue evidence="10">Flower</tissue>
    </source>
</reference>
<comment type="similarity">
    <text evidence="8">Belongs to the amino acid-polyamine-organocation (APC) superfamily. Polyamine:cation symporter (PHS) (TC 2.A.3.12) family.</text>
</comment>
<sequence>MILVIVGYLYPLLAGTGAIPLDRESWTDGYFFDVAKILGGVWLRWWLQGASALSNMSMFVTEMSSDSYQLLGMAERGMLPEFFSKRSCYGTPLMGILFSASGVLLLSWMSFQELLLCVLHHDTIMRELHAQGRTIAEIAETLKTAPLPANTIVAIRSTYALGL</sequence>
<keyword evidence="5" id="KW-0769">Symport</keyword>
<evidence type="ECO:0000256" key="7">
    <source>
        <dbReference type="ARBA" id="ARBA00023136"/>
    </source>
</evidence>
<evidence type="ECO:0000256" key="9">
    <source>
        <dbReference type="SAM" id="Phobius"/>
    </source>
</evidence>
<evidence type="ECO:0000256" key="6">
    <source>
        <dbReference type="ARBA" id="ARBA00022989"/>
    </source>
</evidence>
<dbReference type="InterPro" id="IPR044566">
    <property type="entry name" value="RMV1-like"/>
</dbReference>
<evidence type="ECO:0000256" key="5">
    <source>
        <dbReference type="ARBA" id="ARBA00022847"/>
    </source>
</evidence>
<feature type="transmembrane region" description="Helical" evidence="9">
    <location>
        <begin position="88"/>
        <end position="111"/>
    </location>
</feature>
<evidence type="ECO:0000256" key="8">
    <source>
        <dbReference type="ARBA" id="ARBA00024041"/>
    </source>
</evidence>
<evidence type="ECO:0000256" key="2">
    <source>
        <dbReference type="ARBA" id="ARBA00022448"/>
    </source>
</evidence>
<dbReference type="GO" id="GO:0015203">
    <property type="term" value="F:polyamine transmembrane transporter activity"/>
    <property type="evidence" value="ECO:0007669"/>
    <property type="project" value="UniProtKB-ARBA"/>
</dbReference>
<dbReference type="Pfam" id="PF13520">
    <property type="entry name" value="AA_permease_2"/>
    <property type="match status" value="1"/>
</dbReference>
<keyword evidence="2" id="KW-0813">Transport</keyword>
<evidence type="ECO:0000313" key="10">
    <source>
        <dbReference type="EMBL" id="WOL00995.1"/>
    </source>
</evidence>
<dbReference type="GO" id="GO:0005886">
    <property type="term" value="C:plasma membrane"/>
    <property type="evidence" value="ECO:0007669"/>
    <property type="project" value="UniProtKB-SubCell"/>
</dbReference>
<keyword evidence="4 9" id="KW-0812">Transmembrane</keyword>
<protein>
    <submittedName>
        <fullName evidence="10">Polyamine transporter</fullName>
    </submittedName>
</protein>
<gene>
    <name evidence="10" type="ORF">Cni_G09708</name>
</gene>
<organism evidence="10 11">
    <name type="scientific">Canna indica</name>
    <name type="common">Indian-shot</name>
    <dbReference type="NCBI Taxonomy" id="4628"/>
    <lineage>
        <taxon>Eukaryota</taxon>
        <taxon>Viridiplantae</taxon>
        <taxon>Streptophyta</taxon>
        <taxon>Embryophyta</taxon>
        <taxon>Tracheophyta</taxon>
        <taxon>Spermatophyta</taxon>
        <taxon>Magnoliopsida</taxon>
        <taxon>Liliopsida</taxon>
        <taxon>Zingiberales</taxon>
        <taxon>Cannaceae</taxon>
        <taxon>Canna</taxon>
    </lineage>
</organism>
<keyword evidence="7 9" id="KW-0472">Membrane</keyword>
<keyword evidence="3" id="KW-1003">Cell membrane</keyword>
<dbReference type="InterPro" id="IPR002293">
    <property type="entry name" value="AA/rel_permease1"/>
</dbReference>
<dbReference type="Proteomes" id="UP001327560">
    <property type="component" value="Chromosome 3"/>
</dbReference>
<name>A0AAQ3K4U1_9LILI</name>
<accession>A0AAQ3K4U1</accession>
<dbReference type="Gene3D" id="1.20.1740.10">
    <property type="entry name" value="Amino acid/polyamine transporter I"/>
    <property type="match status" value="1"/>
</dbReference>
<dbReference type="GO" id="GO:0015293">
    <property type="term" value="F:symporter activity"/>
    <property type="evidence" value="ECO:0007669"/>
    <property type="project" value="UniProtKB-KW"/>
</dbReference>
<dbReference type="PANTHER" id="PTHR45826">
    <property type="entry name" value="POLYAMINE TRANSPORTER PUT1"/>
    <property type="match status" value="1"/>
</dbReference>
<dbReference type="PANTHER" id="PTHR45826:SF2">
    <property type="entry name" value="AMINO ACID TRANSPORTER"/>
    <property type="match status" value="1"/>
</dbReference>
<keyword evidence="11" id="KW-1185">Reference proteome</keyword>
<proteinExistence type="inferred from homology"/>
<dbReference type="AlphaFoldDB" id="A0AAQ3K4U1"/>
<evidence type="ECO:0000256" key="1">
    <source>
        <dbReference type="ARBA" id="ARBA00004651"/>
    </source>
</evidence>